<dbReference type="FunFam" id="3.10.20.30:FF:000002">
    <property type="entry name" value="GTP pyrophosphokinase (RelA/SpoT)"/>
    <property type="match status" value="1"/>
</dbReference>
<dbReference type="SMART" id="SM00471">
    <property type="entry name" value="HDc"/>
    <property type="match status" value="1"/>
</dbReference>
<name>F7YYU3_9THEM</name>
<dbReference type="InterPro" id="IPR007685">
    <property type="entry name" value="RelA_SpoT"/>
</dbReference>
<comment type="pathway">
    <text evidence="1">Purine metabolism.</text>
</comment>
<dbReference type="EMBL" id="CP002351">
    <property type="protein sequence ID" value="AEH51132.1"/>
    <property type="molecule type" value="Genomic_DNA"/>
</dbReference>
<sequence>MIIVSQSVEEILSLSARKFSEEDIEKLEKAYRLAVYAHEGKYRESGEPFVTHPVEVCKILAQMNVDIETLIAALLHDVVEDSDGKVKLEDIEKEFGKQIVRIVDGVTKVSRLNAPVGASDSRLKLETIQKMLFAMAEDIRVIFVKLADRLHNMRTIEYVKDESKKAYKALETLEIYAPIAHKLGIYSIKWELEDLSFKVLHREEYNMIKSLVAEKKKEREQRIKEYIETLKAALLEHDIVATVEGRFKHYYSIWQKLKEKGKDFSEIYDLFGVRAIVEDIPTCYTVLGIVHSIWKPLPGRIKDYIAAPKSNGYRSLHTTVITGYGEPLEVQIRDKQMHAEAEYGLIAHWIYKEGINVKVMQKWVTQLLEWRKELAKDLAGVEDLKKELQMDEVFVFTPKGEIKHLPVGATPIDFAYAVHTDIGHRFAGAKVNGKLVPINYQLQNGDIVEIIVNKSGPRPSLDWLKYAKSPRTKAKIRKFFREQLRNELIDRGKEVVRKVARRLSRSIEEILESDVVKKYLQGQGISEEEFFCRIGEGTITFGDLLNLLKPFSEKQKEKIQKKPKNTSLLSEIEVSGVKNIELRLAKCCSPIPGDEIVAIASRRGMSVHKVNCPNLKGVPVERIFSATWNTATQRYYEATLIVELRDKSLIGKIIQSLENIGVIIEKAEFQTTRWNYSIATIRVHVKNLAHFEEARKIISQLEGVVNVERG</sequence>
<dbReference type="PANTHER" id="PTHR21262:SF31">
    <property type="entry name" value="GTP PYROPHOSPHOKINASE"/>
    <property type="match status" value="1"/>
</dbReference>
<dbReference type="InterPro" id="IPR043519">
    <property type="entry name" value="NT_sf"/>
</dbReference>
<feature type="domain" description="TGS" evidence="5">
    <location>
        <begin position="389"/>
        <end position="452"/>
    </location>
</feature>
<dbReference type="NCBIfam" id="TIGR00691">
    <property type="entry name" value="spoT_relA"/>
    <property type="match status" value="1"/>
</dbReference>
<dbReference type="Pfam" id="PF13328">
    <property type="entry name" value="HD_4"/>
    <property type="match status" value="1"/>
</dbReference>
<dbReference type="SUPFAM" id="SSF109604">
    <property type="entry name" value="HD-domain/PDEase-like"/>
    <property type="match status" value="1"/>
</dbReference>
<dbReference type="Gene3D" id="3.30.70.260">
    <property type="match status" value="1"/>
</dbReference>
<dbReference type="AlphaFoldDB" id="F7YYU3"/>
<feature type="domain" description="HD" evidence="4">
    <location>
        <begin position="49"/>
        <end position="153"/>
    </location>
</feature>
<dbReference type="InterPro" id="IPR003607">
    <property type="entry name" value="HD/PDEase_dom"/>
</dbReference>
<dbReference type="EC" id="2.7.6.5" evidence="6"/>
<proteinExistence type="inferred from homology"/>
<dbReference type="FunFam" id="3.30.460.10:FF:000001">
    <property type="entry name" value="GTP pyrophosphokinase RelA"/>
    <property type="match status" value="1"/>
</dbReference>
<dbReference type="PANTHER" id="PTHR21262">
    <property type="entry name" value="GUANOSINE-3',5'-BIS DIPHOSPHATE 3'-PYROPHOSPHOHYDROLASE"/>
    <property type="match status" value="1"/>
</dbReference>
<dbReference type="PATRIC" id="fig|688269.3.peg.1080"/>
<dbReference type="Proteomes" id="UP000006804">
    <property type="component" value="Chromosome"/>
</dbReference>
<organism evidence="6 7">
    <name type="scientific">Pseudothermotoga thermarum DSM 5069</name>
    <dbReference type="NCBI Taxonomy" id="688269"/>
    <lineage>
        <taxon>Bacteria</taxon>
        <taxon>Thermotogati</taxon>
        <taxon>Thermotogota</taxon>
        <taxon>Thermotogae</taxon>
        <taxon>Thermotogales</taxon>
        <taxon>Thermotogaceae</taxon>
        <taxon>Pseudothermotoga</taxon>
    </lineage>
</organism>
<comment type="similarity">
    <text evidence="3">Belongs to the relA/spoT family.</text>
</comment>
<evidence type="ECO:0000256" key="2">
    <source>
        <dbReference type="PROSITE-ProRule" id="PRU00182"/>
    </source>
</evidence>
<dbReference type="InterPro" id="IPR033655">
    <property type="entry name" value="TGS_RelA/SpoT"/>
</dbReference>
<dbReference type="InterPro" id="IPR006674">
    <property type="entry name" value="HD_domain"/>
</dbReference>
<dbReference type="PROSITE" id="PS51831">
    <property type="entry name" value="HD"/>
    <property type="match status" value="1"/>
</dbReference>
<dbReference type="GO" id="GO:0015969">
    <property type="term" value="P:guanosine tetraphosphate metabolic process"/>
    <property type="evidence" value="ECO:0007669"/>
    <property type="project" value="InterPro"/>
</dbReference>
<dbReference type="eggNOG" id="COG0317">
    <property type="taxonomic scope" value="Bacteria"/>
</dbReference>
<accession>F7YYU3</accession>
<dbReference type="CDD" id="cd00077">
    <property type="entry name" value="HDc"/>
    <property type="match status" value="1"/>
</dbReference>
<dbReference type="RefSeq" id="WP_013932352.1">
    <property type="nucleotide sequence ID" value="NC_015707.1"/>
</dbReference>
<evidence type="ECO:0000256" key="1">
    <source>
        <dbReference type="ARBA" id="ARBA00025704"/>
    </source>
</evidence>
<keyword evidence="6" id="KW-0808">Transferase</keyword>
<dbReference type="Pfam" id="PF02824">
    <property type="entry name" value="TGS"/>
    <property type="match status" value="1"/>
</dbReference>
<dbReference type="InterPro" id="IPR004811">
    <property type="entry name" value="RelA/Spo_fam"/>
</dbReference>
<dbReference type="SUPFAM" id="SSF81301">
    <property type="entry name" value="Nucleotidyltransferase"/>
    <property type="match status" value="1"/>
</dbReference>
<dbReference type="InterPro" id="IPR012676">
    <property type="entry name" value="TGS-like"/>
</dbReference>
<dbReference type="PROSITE" id="PS50889">
    <property type="entry name" value="S4"/>
    <property type="match status" value="1"/>
</dbReference>
<dbReference type="Gene3D" id="3.10.20.30">
    <property type="match status" value="1"/>
</dbReference>
<evidence type="ECO:0000256" key="3">
    <source>
        <dbReference type="RuleBase" id="RU003847"/>
    </source>
</evidence>
<dbReference type="SMART" id="SM00954">
    <property type="entry name" value="RelA_SpoT"/>
    <property type="match status" value="1"/>
</dbReference>
<keyword evidence="7" id="KW-1185">Reference proteome</keyword>
<dbReference type="InterPro" id="IPR002912">
    <property type="entry name" value="ACT_dom"/>
</dbReference>
<dbReference type="GO" id="GO:0005886">
    <property type="term" value="C:plasma membrane"/>
    <property type="evidence" value="ECO:0007669"/>
    <property type="project" value="TreeGrafter"/>
</dbReference>
<dbReference type="Gene3D" id="3.30.460.10">
    <property type="entry name" value="Beta Polymerase, domain 2"/>
    <property type="match status" value="1"/>
</dbReference>
<gene>
    <name evidence="6" type="ORF">Theth_1052</name>
</gene>
<dbReference type="SUPFAM" id="SSF81271">
    <property type="entry name" value="TGS-like"/>
    <property type="match status" value="1"/>
</dbReference>
<dbReference type="InterPro" id="IPR012675">
    <property type="entry name" value="Beta-grasp_dom_sf"/>
</dbReference>
<reference evidence="6 7" key="1">
    <citation type="submission" date="2010-11" db="EMBL/GenBank/DDBJ databases">
        <title>The complete genome of Thermotoga thermarum DSM 5069.</title>
        <authorList>
            <consortium name="US DOE Joint Genome Institute (JGI-PGF)"/>
            <person name="Lucas S."/>
            <person name="Copeland A."/>
            <person name="Lapidus A."/>
            <person name="Bruce D."/>
            <person name="Goodwin L."/>
            <person name="Pitluck S."/>
            <person name="Kyrpides N."/>
            <person name="Mavromatis K."/>
            <person name="Ivanova N."/>
            <person name="Zeytun A."/>
            <person name="Brettin T."/>
            <person name="Detter J.C."/>
            <person name="Tapia R."/>
            <person name="Han C."/>
            <person name="Land M."/>
            <person name="Hauser L."/>
            <person name="Markowitz V."/>
            <person name="Cheng J.-F."/>
            <person name="Hugenholtz P."/>
            <person name="Woyke T."/>
            <person name="Wu D."/>
            <person name="Spring S."/>
            <person name="Schroeder M."/>
            <person name="Brambilla E."/>
            <person name="Klenk H.-P."/>
            <person name="Eisen J.A."/>
        </authorList>
    </citation>
    <scope>NUCLEOTIDE SEQUENCE [LARGE SCALE GENOMIC DNA]</scope>
    <source>
        <strain evidence="6 7">DSM 5069</strain>
    </source>
</reference>
<dbReference type="GO" id="GO:0008728">
    <property type="term" value="F:GTP diphosphokinase activity"/>
    <property type="evidence" value="ECO:0007669"/>
    <property type="project" value="UniProtKB-EC"/>
</dbReference>
<dbReference type="STRING" id="688269.Theth_1052"/>
<dbReference type="OrthoDB" id="9805041at2"/>
<evidence type="ECO:0000313" key="6">
    <source>
        <dbReference type="EMBL" id="AEH51132.1"/>
    </source>
</evidence>
<evidence type="ECO:0000259" key="5">
    <source>
        <dbReference type="PROSITE" id="PS51880"/>
    </source>
</evidence>
<dbReference type="Pfam" id="PF04607">
    <property type="entry name" value="RelA_SpoT"/>
    <property type="match status" value="1"/>
</dbReference>
<dbReference type="CDD" id="cd01668">
    <property type="entry name" value="TGS_RSH"/>
    <property type="match status" value="1"/>
</dbReference>
<dbReference type="Pfam" id="PF13291">
    <property type="entry name" value="ACT_4"/>
    <property type="match status" value="1"/>
</dbReference>
<protein>
    <submittedName>
        <fullName evidence="6">(P)ppGpp synthetase I, SpoT/RelA</fullName>
        <ecNumber evidence="6">2.7.6.5</ecNumber>
    </submittedName>
</protein>
<keyword evidence="2" id="KW-0694">RNA-binding</keyword>
<dbReference type="KEGG" id="tta:Theth_1052"/>
<dbReference type="PROSITE" id="PS51880">
    <property type="entry name" value="TGS"/>
    <property type="match status" value="1"/>
</dbReference>
<dbReference type="GO" id="GO:0003723">
    <property type="term" value="F:RNA binding"/>
    <property type="evidence" value="ECO:0007669"/>
    <property type="project" value="UniProtKB-KW"/>
</dbReference>
<dbReference type="InterPro" id="IPR004095">
    <property type="entry name" value="TGS"/>
</dbReference>
<dbReference type="HOGENOM" id="CLU_012300_3_0_0"/>
<dbReference type="Gene3D" id="1.10.3210.10">
    <property type="entry name" value="Hypothetical protein af1432"/>
    <property type="match status" value="1"/>
</dbReference>
<dbReference type="FunFam" id="1.10.3210.10:FF:000001">
    <property type="entry name" value="GTP pyrophosphokinase RelA"/>
    <property type="match status" value="1"/>
</dbReference>
<evidence type="ECO:0000259" key="4">
    <source>
        <dbReference type="PROSITE" id="PS51831"/>
    </source>
</evidence>
<evidence type="ECO:0000313" key="7">
    <source>
        <dbReference type="Proteomes" id="UP000006804"/>
    </source>
</evidence>
<comment type="function">
    <text evidence="3">In eubacteria ppGpp (guanosine 3'-diphosphate 5'-diphosphate) is a mediator of the stringent response that coordinates a variety of cellular activities in response to changes in nutritional abundance.</text>
</comment>
<dbReference type="CDD" id="cd05399">
    <property type="entry name" value="NT_Rel-Spo_like"/>
    <property type="match status" value="1"/>
</dbReference>